<reference evidence="2 3" key="1">
    <citation type="submission" date="2024-02" db="EMBL/GenBank/DDBJ databases">
        <title>Chromosome-scale genome assembly of the rough periwinkle Littorina saxatilis.</title>
        <authorList>
            <person name="De Jode A."/>
            <person name="Faria R."/>
            <person name="Formenti G."/>
            <person name="Sims Y."/>
            <person name="Smith T.P."/>
            <person name="Tracey A."/>
            <person name="Wood J.M.D."/>
            <person name="Zagrodzka Z.B."/>
            <person name="Johannesson K."/>
            <person name="Butlin R.K."/>
            <person name="Leder E.H."/>
        </authorList>
    </citation>
    <scope>NUCLEOTIDE SEQUENCE [LARGE SCALE GENOMIC DNA]</scope>
    <source>
        <strain evidence="2">Snail1</strain>
        <tissue evidence="2">Muscle</tissue>
    </source>
</reference>
<dbReference type="Proteomes" id="UP001374579">
    <property type="component" value="Unassembled WGS sequence"/>
</dbReference>
<dbReference type="AlphaFoldDB" id="A0AAN9BFQ3"/>
<accession>A0AAN9BFQ3</accession>
<name>A0AAN9BFQ3_9CAEN</name>
<comment type="caution">
    <text evidence="2">The sequence shown here is derived from an EMBL/GenBank/DDBJ whole genome shotgun (WGS) entry which is preliminary data.</text>
</comment>
<feature type="region of interest" description="Disordered" evidence="1">
    <location>
        <begin position="88"/>
        <end position="107"/>
    </location>
</feature>
<sequence length="143" mass="15828">MISNDIYDASPCTSIVSASVNVDRLAKVPLPLEACMDDDSDGAVGGASMRVVRADLREKMPLPPEAFETDKASVWVLRCEKEGDYTDINSIHDESDENASADATDEADVYMDIDEIRKRKTERRERKRIAETGCESTSVCLHV</sequence>
<protein>
    <submittedName>
        <fullName evidence="2">Uncharacterized protein</fullName>
    </submittedName>
</protein>
<organism evidence="2 3">
    <name type="scientific">Littorina saxatilis</name>
    <dbReference type="NCBI Taxonomy" id="31220"/>
    <lineage>
        <taxon>Eukaryota</taxon>
        <taxon>Metazoa</taxon>
        <taxon>Spiralia</taxon>
        <taxon>Lophotrochozoa</taxon>
        <taxon>Mollusca</taxon>
        <taxon>Gastropoda</taxon>
        <taxon>Caenogastropoda</taxon>
        <taxon>Littorinimorpha</taxon>
        <taxon>Littorinoidea</taxon>
        <taxon>Littorinidae</taxon>
        <taxon>Littorina</taxon>
    </lineage>
</organism>
<gene>
    <name evidence="2" type="ORF">V1264_016709</name>
</gene>
<evidence type="ECO:0000313" key="2">
    <source>
        <dbReference type="EMBL" id="KAK7105308.1"/>
    </source>
</evidence>
<evidence type="ECO:0000313" key="3">
    <source>
        <dbReference type="Proteomes" id="UP001374579"/>
    </source>
</evidence>
<proteinExistence type="predicted"/>
<keyword evidence="3" id="KW-1185">Reference proteome</keyword>
<dbReference type="EMBL" id="JBAMIC010000007">
    <property type="protein sequence ID" value="KAK7105308.1"/>
    <property type="molecule type" value="Genomic_DNA"/>
</dbReference>
<evidence type="ECO:0000256" key="1">
    <source>
        <dbReference type="SAM" id="MobiDB-lite"/>
    </source>
</evidence>
<feature type="compositionally biased region" description="Acidic residues" evidence="1">
    <location>
        <begin position="94"/>
        <end position="107"/>
    </location>
</feature>